<comment type="similarity">
    <text evidence="1">Belongs to the protein prenyltransferase subunit alpha family.</text>
</comment>
<dbReference type="PANTHER" id="PTHR11129">
    <property type="entry name" value="PROTEIN FARNESYLTRANSFERASE ALPHA SUBUNIT/RAB GERANYLGERANYL TRANSFERASE ALPHA SUBUNIT"/>
    <property type="match status" value="1"/>
</dbReference>
<dbReference type="Gene3D" id="1.25.40.120">
    <property type="entry name" value="Protein prenylyltransferase"/>
    <property type="match status" value="1"/>
</dbReference>
<dbReference type="EMBL" id="JAPEUY010000016">
    <property type="protein sequence ID" value="KAJ4365148.1"/>
    <property type="molecule type" value="Genomic_DNA"/>
</dbReference>
<dbReference type="GO" id="GO:0008318">
    <property type="term" value="F:protein prenyltransferase activity"/>
    <property type="evidence" value="ECO:0007669"/>
    <property type="project" value="InterPro"/>
</dbReference>
<evidence type="ECO:0000256" key="2">
    <source>
        <dbReference type="ARBA" id="ARBA00022602"/>
    </source>
</evidence>
<evidence type="ECO:0000256" key="1">
    <source>
        <dbReference type="ARBA" id="ARBA00006734"/>
    </source>
</evidence>
<dbReference type="Proteomes" id="UP001140560">
    <property type="component" value="Unassembled WGS sequence"/>
</dbReference>
<evidence type="ECO:0000313" key="5">
    <source>
        <dbReference type="EMBL" id="KAJ4365148.1"/>
    </source>
</evidence>
<name>A0A9W9CJ65_9PLEO</name>
<evidence type="ECO:0000256" key="3">
    <source>
        <dbReference type="ARBA" id="ARBA00022679"/>
    </source>
</evidence>
<dbReference type="OrthoDB" id="5358702at2759"/>
<evidence type="ECO:0008006" key="7">
    <source>
        <dbReference type="Google" id="ProtNLM"/>
    </source>
</evidence>
<dbReference type="PANTHER" id="PTHR11129:SF3">
    <property type="entry name" value="PROTEIN PRENYLTRANSFERASE ALPHA SUBUNIT REPEAT-CONTAINING PROTEIN 1"/>
    <property type="match status" value="1"/>
</dbReference>
<keyword evidence="6" id="KW-1185">Reference proteome</keyword>
<dbReference type="AlphaFoldDB" id="A0A9W9CJ65"/>
<dbReference type="GO" id="GO:0005737">
    <property type="term" value="C:cytoplasm"/>
    <property type="evidence" value="ECO:0007669"/>
    <property type="project" value="TreeGrafter"/>
</dbReference>
<evidence type="ECO:0000313" key="6">
    <source>
        <dbReference type="Proteomes" id="UP001140560"/>
    </source>
</evidence>
<dbReference type="Pfam" id="PF01239">
    <property type="entry name" value="PPTA"/>
    <property type="match status" value="1"/>
</dbReference>
<keyword evidence="4" id="KW-0677">Repeat</keyword>
<comment type="caution">
    <text evidence="5">The sequence shown here is derived from an EMBL/GenBank/DDBJ whole genome shotgun (WGS) entry which is preliminary data.</text>
</comment>
<evidence type="ECO:0000256" key="4">
    <source>
        <dbReference type="ARBA" id="ARBA00022737"/>
    </source>
</evidence>
<keyword evidence="3" id="KW-0808">Transferase</keyword>
<accession>A0A9W9CJ65</accession>
<keyword evidence="2" id="KW-0637">Prenyltransferase</keyword>
<organism evidence="5 6">
    <name type="scientific">Neocucurbitaria cava</name>
    <dbReference type="NCBI Taxonomy" id="798079"/>
    <lineage>
        <taxon>Eukaryota</taxon>
        <taxon>Fungi</taxon>
        <taxon>Dikarya</taxon>
        <taxon>Ascomycota</taxon>
        <taxon>Pezizomycotina</taxon>
        <taxon>Dothideomycetes</taxon>
        <taxon>Pleosporomycetidae</taxon>
        <taxon>Pleosporales</taxon>
        <taxon>Pleosporineae</taxon>
        <taxon>Cucurbitariaceae</taxon>
        <taxon>Neocucurbitaria</taxon>
    </lineage>
</organism>
<proteinExistence type="inferred from homology"/>
<dbReference type="SUPFAM" id="SSF48439">
    <property type="entry name" value="Protein prenylyltransferase"/>
    <property type="match status" value="1"/>
</dbReference>
<reference evidence="5" key="1">
    <citation type="submission" date="2022-10" db="EMBL/GenBank/DDBJ databases">
        <title>Tapping the CABI collections for fungal endophytes: first genome assemblies for Collariella, Neodidymelliopsis, Ascochyta clinopodiicola, Didymella pomorum, Didymosphaeria variabile, Neocosmospora piperis and Neocucurbitaria cava.</title>
        <authorList>
            <person name="Hill R."/>
        </authorList>
    </citation>
    <scope>NUCLEOTIDE SEQUENCE</scope>
    <source>
        <strain evidence="5">IMI 356814</strain>
    </source>
</reference>
<dbReference type="InterPro" id="IPR002088">
    <property type="entry name" value="Prenyl_trans_a"/>
</dbReference>
<protein>
    <recommendedName>
        <fullName evidence="7">Protein prenylyltransferase</fullName>
    </recommendedName>
</protein>
<gene>
    <name evidence="5" type="ORF">N0V83_008766</name>
</gene>
<sequence length="345" mass="39764">MASTDPSRAKMQTVAYDTLSRCFQEHEDDVLEIEILPPVFEPLNGILMQDGLNLGIPKKILAIAYVEARQRFFKETRNNNNNMTSTVVQATKVMLLFDPEHLTAANFRKRWLLTLKAKYELCQPAIYRKALQQEFCFLNSILTSPLHRQSKSPTLWHHRAWLLDLFIPVASEKASEDEQATFWRQELAAVCKSGEQHPKNYYAWQYARRFISKVESSDTVDKCALLVEAWCCQHPSDISGWSFLLFLIPKLQSVSRRQHLVRDVLKYAITLRSEQESLWVFIRTILAQAPLYGAHTGFEETLQTYKKDLENMGPNVPALEQIVKALKWIDTNRESIAVSETSALK</sequence>